<feature type="region of interest" description="Disordered" evidence="1">
    <location>
        <begin position="1"/>
        <end position="33"/>
    </location>
</feature>
<evidence type="ECO:0000313" key="2">
    <source>
        <dbReference type="EMBL" id="PPJ56875.1"/>
    </source>
</evidence>
<feature type="compositionally biased region" description="Basic and acidic residues" evidence="1">
    <location>
        <begin position="167"/>
        <end position="185"/>
    </location>
</feature>
<feature type="region of interest" description="Disordered" evidence="1">
    <location>
        <begin position="122"/>
        <end position="147"/>
    </location>
</feature>
<proteinExistence type="predicted"/>
<gene>
    <name evidence="2" type="ORF">CBER1_11108</name>
</gene>
<name>A0A2S6CAY0_9PEZI</name>
<dbReference type="AlphaFoldDB" id="A0A2S6CAY0"/>
<dbReference type="OrthoDB" id="3648311at2759"/>
<dbReference type="EMBL" id="PNEN01000505">
    <property type="protein sequence ID" value="PPJ56875.1"/>
    <property type="molecule type" value="Genomic_DNA"/>
</dbReference>
<dbReference type="Proteomes" id="UP000237631">
    <property type="component" value="Unassembled WGS sequence"/>
</dbReference>
<comment type="caution">
    <text evidence="2">The sequence shown here is derived from an EMBL/GenBank/DDBJ whole genome shotgun (WGS) entry which is preliminary data.</text>
</comment>
<organism evidence="2 3">
    <name type="scientific">Cercospora berteroae</name>
    <dbReference type="NCBI Taxonomy" id="357750"/>
    <lineage>
        <taxon>Eukaryota</taxon>
        <taxon>Fungi</taxon>
        <taxon>Dikarya</taxon>
        <taxon>Ascomycota</taxon>
        <taxon>Pezizomycotina</taxon>
        <taxon>Dothideomycetes</taxon>
        <taxon>Dothideomycetidae</taxon>
        <taxon>Mycosphaerellales</taxon>
        <taxon>Mycosphaerellaceae</taxon>
        <taxon>Cercospora</taxon>
    </lineage>
</organism>
<evidence type="ECO:0000256" key="1">
    <source>
        <dbReference type="SAM" id="MobiDB-lite"/>
    </source>
</evidence>
<feature type="region of interest" description="Disordered" evidence="1">
    <location>
        <begin position="166"/>
        <end position="192"/>
    </location>
</feature>
<accession>A0A2S6CAY0</accession>
<reference evidence="3" key="1">
    <citation type="journal article" date="2017" name="bioRxiv">
        <title>Conservation of a gene cluster reveals novel cercosporin biosynthetic mechanisms and extends production to the genus Colletotrichum.</title>
        <authorList>
            <person name="de Jonge R."/>
            <person name="Ebert M.K."/>
            <person name="Huitt-Roehl C.R."/>
            <person name="Pal P."/>
            <person name="Suttle J.C."/>
            <person name="Spanner R.E."/>
            <person name="Neubauer J.D."/>
            <person name="Jurick W.M.II."/>
            <person name="Stott K.A."/>
            <person name="Secor G.A."/>
            <person name="Thomma B.P.H.J."/>
            <person name="Van de Peer Y."/>
            <person name="Townsend C.A."/>
            <person name="Bolton M.D."/>
        </authorList>
    </citation>
    <scope>NUCLEOTIDE SEQUENCE [LARGE SCALE GENOMIC DNA]</scope>
    <source>
        <strain evidence="3">CBS538.71</strain>
    </source>
</reference>
<feature type="compositionally biased region" description="Basic residues" evidence="1">
    <location>
        <begin position="1"/>
        <end position="10"/>
    </location>
</feature>
<sequence length="192" mass="21773">MAHTITRKRKSQSEAPAQQPEAKKQRNSPGYTGSQFPFLSLPLELRDEIYKHIIMSDEAATSLQKQNLVTKTGLVGVNDQICQEFLDALLFHAPAIETTVRNHNFAHVVTFLNRLSEAQFQRISSKPGGDGTSEDEEDTSTETPRKIRITLVYSATKQSTRAQLNRWLDRFDDPNRRGKEIKFDEDPQGGEE</sequence>
<protein>
    <submittedName>
        <fullName evidence="2">Uncharacterized protein</fullName>
    </submittedName>
</protein>
<keyword evidence="3" id="KW-1185">Reference proteome</keyword>
<evidence type="ECO:0000313" key="3">
    <source>
        <dbReference type="Proteomes" id="UP000237631"/>
    </source>
</evidence>